<dbReference type="PANTHER" id="PTHR21180:SF32">
    <property type="entry name" value="ENDONUCLEASE_EXONUCLEASE_PHOSPHATASE FAMILY DOMAIN-CONTAINING PROTEIN 1"/>
    <property type="match status" value="1"/>
</dbReference>
<organism evidence="2 3">
    <name type="scientific">Azomonas macrocytogenes</name>
    <name type="common">Azotobacter macrocytogenes</name>
    <dbReference type="NCBI Taxonomy" id="69962"/>
    <lineage>
        <taxon>Bacteria</taxon>
        <taxon>Pseudomonadati</taxon>
        <taxon>Pseudomonadota</taxon>
        <taxon>Gammaproteobacteria</taxon>
        <taxon>Pseudomonadales</taxon>
        <taxon>Pseudomonadaceae</taxon>
        <taxon>Azomonas</taxon>
    </lineage>
</organism>
<proteinExistence type="predicted"/>
<dbReference type="GO" id="GO:0015627">
    <property type="term" value="C:type II protein secretion system complex"/>
    <property type="evidence" value="ECO:0007669"/>
    <property type="project" value="TreeGrafter"/>
</dbReference>
<dbReference type="InterPro" id="IPR010994">
    <property type="entry name" value="RuvA_2-like"/>
</dbReference>
<protein>
    <submittedName>
        <fullName evidence="2">Competence protein ComEA</fullName>
    </submittedName>
</protein>
<dbReference type="SUPFAM" id="SSF47781">
    <property type="entry name" value="RuvA domain 2-like"/>
    <property type="match status" value="1"/>
</dbReference>
<dbReference type="RefSeq" id="WP_183167027.1">
    <property type="nucleotide sequence ID" value="NZ_JACHXI010000012.1"/>
</dbReference>
<keyword evidence="3" id="KW-1185">Reference proteome</keyword>
<feature type="chain" id="PRO_5032440597" evidence="1">
    <location>
        <begin position="24"/>
        <end position="112"/>
    </location>
</feature>
<name>A0A839T914_AZOMA</name>
<dbReference type="Gene3D" id="1.10.150.280">
    <property type="entry name" value="AF1531-like domain"/>
    <property type="match status" value="1"/>
</dbReference>
<gene>
    <name evidence="2" type="ORF">FHR87_002545</name>
</gene>
<sequence>MIKPFLQVAALVFSASLSVISLAAQPAPAHPVAAVAAPAKPARAVDVPGVNLNTADADTLSNSLVGIGAVKAQAIVAYREVHGPFTSVDQLLEVNGIGAATLDKNRSRLKLD</sequence>
<dbReference type="GO" id="GO:0015628">
    <property type="term" value="P:protein secretion by the type II secretion system"/>
    <property type="evidence" value="ECO:0007669"/>
    <property type="project" value="TreeGrafter"/>
</dbReference>
<evidence type="ECO:0000256" key="1">
    <source>
        <dbReference type="SAM" id="SignalP"/>
    </source>
</evidence>
<keyword evidence="1" id="KW-0732">Signal</keyword>
<feature type="signal peptide" evidence="1">
    <location>
        <begin position="1"/>
        <end position="23"/>
    </location>
</feature>
<comment type="caution">
    <text evidence="2">The sequence shown here is derived from an EMBL/GenBank/DDBJ whole genome shotgun (WGS) entry which is preliminary data.</text>
</comment>
<dbReference type="Proteomes" id="UP000549250">
    <property type="component" value="Unassembled WGS sequence"/>
</dbReference>
<dbReference type="Pfam" id="PF12836">
    <property type="entry name" value="HHH_3"/>
    <property type="match status" value="1"/>
</dbReference>
<dbReference type="InterPro" id="IPR051675">
    <property type="entry name" value="Endo/Exo/Phosphatase_dom_1"/>
</dbReference>
<reference evidence="2 3" key="1">
    <citation type="submission" date="2020-08" db="EMBL/GenBank/DDBJ databases">
        <title>Genomic Encyclopedia of Type Strains, Phase III (KMG-III): the genomes of soil and plant-associated and newly described type strains.</title>
        <authorList>
            <person name="Whitman W."/>
        </authorList>
    </citation>
    <scope>NUCLEOTIDE SEQUENCE [LARGE SCALE GENOMIC DNA]</scope>
    <source>
        <strain evidence="2 3">CECT 4462</strain>
    </source>
</reference>
<dbReference type="EMBL" id="JACHXI010000012">
    <property type="protein sequence ID" value="MBB3104133.1"/>
    <property type="molecule type" value="Genomic_DNA"/>
</dbReference>
<dbReference type="PANTHER" id="PTHR21180">
    <property type="entry name" value="ENDONUCLEASE/EXONUCLEASE/PHOSPHATASE FAMILY DOMAIN-CONTAINING PROTEIN 1"/>
    <property type="match status" value="1"/>
</dbReference>
<dbReference type="AlphaFoldDB" id="A0A839T914"/>
<evidence type="ECO:0000313" key="2">
    <source>
        <dbReference type="EMBL" id="MBB3104133.1"/>
    </source>
</evidence>
<accession>A0A839T914</accession>
<dbReference type="InterPro" id="IPR004509">
    <property type="entry name" value="Competence_ComEA_HhH"/>
</dbReference>
<evidence type="ECO:0000313" key="3">
    <source>
        <dbReference type="Proteomes" id="UP000549250"/>
    </source>
</evidence>
<dbReference type="NCBIfam" id="TIGR00426">
    <property type="entry name" value="competence protein ComEA helix-hairpin-helix repeat region"/>
    <property type="match status" value="1"/>
</dbReference>